<reference evidence="1 2" key="1">
    <citation type="submission" date="2021-11" db="EMBL/GenBank/DDBJ databases">
        <authorList>
            <person name="Huq M.A."/>
        </authorList>
    </citation>
    <scope>NUCLEOTIDE SEQUENCE [LARGE SCALE GENOMIC DNA]</scope>
    <source>
        <strain evidence="1 2">MAHUQ-52</strain>
    </source>
</reference>
<dbReference type="Proteomes" id="UP001198701">
    <property type="component" value="Unassembled WGS sequence"/>
</dbReference>
<sequence length="105" mass="11494">MDRRATLDTMRDALAAAAGARDWDRLCGAVADLAPQLQSLAAHGPWTAAELRAVDRLRASHALAATVCAEQREQLLVRMTELQDNKAGWIAYALEHQTELDENLA</sequence>
<gene>
    <name evidence="1" type="ORF">LMJ30_03060</name>
</gene>
<comment type="caution">
    <text evidence="1">The sequence shown here is derived from an EMBL/GenBank/DDBJ whole genome shotgun (WGS) entry which is preliminary data.</text>
</comment>
<evidence type="ECO:0000313" key="2">
    <source>
        <dbReference type="Proteomes" id="UP001198701"/>
    </source>
</evidence>
<proteinExistence type="predicted"/>
<keyword evidence="2" id="KW-1185">Reference proteome</keyword>
<name>A0ABS8IRM5_9BURK</name>
<dbReference type="RefSeq" id="WP_229430866.1">
    <property type="nucleotide sequence ID" value="NZ_JAJHPV010000004.1"/>
</dbReference>
<organism evidence="1 2">
    <name type="scientific">Massilia agrisoli</name>
    <dbReference type="NCBI Taxonomy" id="2892444"/>
    <lineage>
        <taxon>Bacteria</taxon>
        <taxon>Pseudomonadati</taxon>
        <taxon>Pseudomonadota</taxon>
        <taxon>Betaproteobacteria</taxon>
        <taxon>Burkholderiales</taxon>
        <taxon>Oxalobacteraceae</taxon>
        <taxon>Telluria group</taxon>
        <taxon>Massilia</taxon>
    </lineage>
</organism>
<evidence type="ECO:0008006" key="3">
    <source>
        <dbReference type="Google" id="ProtNLM"/>
    </source>
</evidence>
<accession>A0ABS8IRM5</accession>
<protein>
    <recommendedName>
        <fullName evidence="3">Flagellar protein FliT</fullName>
    </recommendedName>
</protein>
<dbReference type="EMBL" id="JAJHPV010000004">
    <property type="protein sequence ID" value="MCC6069940.1"/>
    <property type="molecule type" value="Genomic_DNA"/>
</dbReference>
<evidence type="ECO:0000313" key="1">
    <source>
        <dbReference type="EMBL" id="MCC6069940.1"/>
    </source>
</evidence>